<reference evidence="3 4" key="1">
    <citation type="submission" date="2023-04" db="EMBL/GenBank/DDBJ databases">
        <title>Luteimonas sp. M1R5S18.</title>
        <authorList>
            <person name="Sun J.-Q."/>
        </authorList>
    </citation>
    <scope>NUCLEOTIDE SEQUENCE [LARGE SCALE GENOMIC DNA]</scope>
    <source>
        <strain evidence="3 4">M1R5S18</strain>
    </source>
</reference>
<name>A0ABT6JET9_9GAMM</name>
<accession>A0ABT6JET9</accession>
<dbReference type="InterPro" id="IPR046888">
    <property type="entry name" value="pYEATS"/>
</dbReference>
<dbReference type="InterPro" id="IPR038704">
    <property type="entry name" value="YEAST_sf"/>
</dbReference>
<feature type="region of interest" description="Disordered" evidence="1">
    <location>
        <begin position="46"/>
        <end position="75"/>
    </location>
</feature>
<sequence>MDLLTALVWPALIVGVLYWQRNDIQRLLSALASRVERGDTFEAGGIKLESTQPRLPTDAPSPSAAADSQNGADPGPPHDIFLLHRFRRDRSLDKNGHVYYRLNIWIESDGIDLSTIESVTYHLHESFKDPVRTITDHSIAFELNTAGWGSFLLFADVKFHGGATWRIERYLNF</sequence>
<keyword evidence="4" id="KW-1185">Reference proteome</keyword>
<dbReference type="Pfam" id="PF20305">
    <property type="entry name" value="pYEATS"/>
    <property type="match status" value="1"/>
</dbReference>
<dbReference type="EMBL" id="JARXRN010000004">
    <property type="protein sequence ID" value="MDH5828928.1"/>
    <property type="molecule type" value="Genomic_DNA"/>
</dbReference>
<evidence type="ECO:0000313" key="3">
    <source>
        <dbReference type="EMBL" id="MDH5828928.1"/>
    </source>
</evidence>
<dbReference type="Proteomes" id="UP001156831">
    <property type="component" value="Unassembled WGS sequence"/>
</dbReference>
<gene>
    <name evidence="3" type="ORF">QFW80_00115</name>
</gene>
<dbReference type="InterPro" id="IPR055129">
    <property type="entry name" value="YEATS_dom"/>
</dbReference>
<proteinExistence type="predicted"/>
<dbReference type="Gene3D" id="2.60.40.1970">
    <property type="entry name" value="YEATS domain"/>
    <property type="match status" value="1"/>
</dbReference>
<evidence type="ECO:0000313" key="4">
    <source>
        <dbReference type="Proteomes" id="UP001156831"/>
    </source>
</evidence>
<feature type="compositionally biased region" description="Low complexity" evidence="1">
    <location>
        <begin position="58"/>
        <end position="68"/>
    </location>
</feature>
<protein>
    <recommendedName>
        <fullName evidence="2">YEATS domain-containing protein</fullName>
    </recommendedName>
</protein>
<organism evidence="3 4">
    <name type="scientific">Luteimonas rhizosphaericola</name>
    <dbReference type="NCBI Taxonomy" id="3042024"/>
    <lineage>
        <taxon>Bacteria</taxon>
        <taxon>Pseudomonadati</taxon>
        <taxon>Pseudomonadota</taxon>
        <taxon>Gammaproteobacteria</taxon>
        <taxon>Lysobacterales</taxon>
        <taxon>Lysobacteraceae</taxon>
        <taxon>Luteimonas</taxon>
    </lineage>
</organism>
<feature type="domain" description="YEATS" evidence="2">
    <location>
        <begin position="31"/>
        <end position="173"/>
    </location>
</feature>
<comment type="caution">
    <text evidence="3">The sequence shown here is derived from an EMBL/GenBank/DDBJ whole genome shotgun (WGS) entry which is preliminary data.</text>
</comment>
<evidence type="ECO:0000259" key="2">
    <source>
        <dbReference type="PROSITE" id="PS51037"/>
    </source>
</evidence>
<evidence type="ECO:0000256" key="1">
    <source>
        <dbReference type="SAM" id="MobiDB-lite"/>
    </source>
</evidence>
<dbReference type="PROSITE" id="PS51037">
    <property type="entry name" value="YEATS"/>
    <property type="match status" value="1"/>
</dbReference>
<dbReference type="RefSeq" id="WP_280598823.1">
    <property type="nucleotide sequence ID" value="NZ_JARXRN010000004.1"/>
</dbReference>